<protein>
    <recommendedName>
        <fullName evidence="3">PilZ domain-containing protein</fullName>
    </recommendedName>
</protein>
<evidence type="ECO:0000313" key="2">
    <source>
        <dbReference type="Proteomes" id="UP000001660"/>
    </source>
</evidence>
<dbReference type="Proteomes" id="UP000001660">
    <property type="component" value="Chromosome"/>
</dbReference>
<gene>
    <name evidence="1" type="ORF">NIDE0377</name>
</gene>
<dbReference type="EMBL" id="FP929003">
    <property type="protein sequence ID" value="CBK40156.1"/>
    <property type="molecule type" value="Genomic_DNA"/>
</dbReference>
<proteinExistence type="predicted"/>
<keyword evidence="2" id="KW-1185">Reference proteome</keyword>
<evidence type="ECO:0000313" key="1">
    <source>
        <dbReference type="EMBL" id="CBK40156.1"/>
    </source>
</evidence>
<reference evidence="1 2" key="1">
    <citation type="journal article" date="2010" name="Proc. Natl. Acad. Sci. U.S.A.">
        <title>A Nitrospira metagenome illuminates the physiology and evolution of globally important nitrite-oxidizing bacteria.</title>
        <authorList>
            <person name="Lucker S."/>
            <person name="Wagner M."/>
            <person name="Maixner F."/>
            <person name="Pelletier E."/>
            <person name="Koch H."/>
            <person name="Vacherie B."/>
            <person name="Rattei T."/>
            <person name="Sinninghe Damste J."/>
            <person name="Spieck E."/>
            <person name="Le Paslier D."/>
            <person name="Daims H."/>
        </authorList>
    </citation>
    <scope>NUCLEOTIDE SEQUENCE [LARGE SCALE GENOMIC DNA]</scope>
</reference>
<accession>D8PA97</accession>
<dbReference type="AlphaFoldDB" id="D8PA97"/>
<sequence>MAADFIHRILKSLQDTFVPTTEALPPIVDNRTEQPMPPSVRDRRIDTRFAVRTPCTYELMEGQGSDASTLLGKAYSLNVSSDGILLLLDQKPQSRQLLSLQNPALQRQRSLTLFEVRWSTHLPVGATHPRYLVGCRLAFGRFPYFLVQRQHLDRDISGLSL</sequence>
<evidence type="ECO:0008006" key="3">
    <source>
        <dbReference type="Google" id="ProtNLM"/>
    </source>
</evidence>
<dbReference type="HOGENOM" id="CLU_1640707_0_0_0"/>
<dbReference type="OrthoDB" id="9796515at2"/>
<organism evidence="1 2">
    <name type="scientific">Nitrospira defluvii</name>
    <dbReference type="NCBI Taxonomy" id="330214"/>
    <lineage>
        <taxon>Bacteria</taxon>
        <taxon>Pseudomonadati</taxon>
        <taxon>Nitrospirota</taxon>
        <taxon>Nitrospiria</taxon>
        <taxon>Nitrospirales</taxon>
        <taxon>Nitrospiraceae</taxon>
        <taxon>Nitrospira</taxon>
    </lineage>
</organism>
<name>D8PA97_9BACT</name>
<dbReference type="KEGG" id="nde:NIDE0377"/>